<evidence type="ECO:0000256" key="2">
    <source>
        <dbReference type="SAM" id="SignalP"/>
    </source>
</evidence>
<name>N0E3J6_9MICO</name>
<dbReference type="Proteomes" id="UP000013167">
    <property type="component" value="Unassembled WGS sequence"/>
</dbReference>
<dbReference type="Gene3D" id="1.20.1260.10">
    <property type="match status" value="1"/>
</dbReference>
<dbReference type="AlphaFoldDB" id="N0E3J6"/>
<dbReference type="STRING" id="1193181.BN10_540039"/>
<evidence type="ECO:0000313" key="4">
    <source>
        <dbReference type="EMBL" id="CCH70260.1"/>
    </source>
</evidence>
<evidence type="ECO:0000313" key="5">
    <source>
        <dbReference type="Proteomes" id="UP000013167"/>
    </source>
</evidence>
<dbReference type="HOGENOM" id="CLU_074343_1_1_11"/>
<feature type="domain" description="DUF305" evidence="3">
    <location>
        <begin position="59"/>
        <end position="200"/>
    </location>
</feature>
<proteinExistence type="predicted"/>
<feature type="region of interest" description="Disordered" evidence="1">
    <location>
        <begin position="21"/>
        <end position="56"/>
    </location>
</feature>
<feature type="signal peptide" evidence="2">
    <location>
        <begin position="1"/>
        <end position="22"/>
    </location>
</feature>
<dbReference type="InterPro" id="IPR012347">
    <property type="entry name" value="Ferritin-like"/>
</dbReference>
<dbReference type="EMBL" id="CAIZ01000124">
    <property type="protein sequence ID" value="CCH70260.1"/>
    <property type="molecule type" value="Genomic_DNA"/>
</dbReference>
<dbReference type="Pfam" id="PF03713">
    <property type="entry name" value="DUF305"/>
    <property type="match status" value="1"/>
</dbReference>
<reference evidence="4 5" key="1">
    <citation type="journal article" date="2013" name="ISME J.">
        <title>A metabolic model for members of the genus Tetrasphaera involved in enhanced biological phosphorus removal.</title>
        <authorList>
            <person name="Kristiansen R."/>
            <person name="Nguyen H.T.T."/>
            <person name="Saunders A.M."/>
            <person name="Nielsen J.L."/>
            <person name="Wimmer R."/>
            <person name="Le V.Q."/>
            <person name="McIlroy S.J."/>
            <person name="Petrovski S."/>
            <person name="Seviour R.J."/>
            <person name="Calteau A."/>
            <person name="Nielsen K.L."/>
            <person name="Nielsen P.H."/>
        </authorList>
    </citation>
    <scope>NUCLEOTIDE SEQUENCE [LARGE SCALE GENOMIC DNA]</scope>
    <source>
        <strain evidence="4 5">Lp2</strain>
    </source>
</reference>
<comment type="caution">
    <text evidence="4">The sequence shown here is derived from an EMBL/GenBank/DDBJ whole genome shotgun (WGS) entry which is preliminary data.</text>
</comment>
<organism evidence="4 5">
    <name type="scientific">Phycicoccus elongatus Lp2</name>
    <dbReference type="NCBI Taxonomy" id="1193181"/>
    <lineage>
        <taxon>Bacteria</taxon>
        <taxon>Bacillati</taxon>
        <taxon>Actinomycetota</taxon>
        <taxon>Actinomycetes</taxon>
        <taxon>Micrococcales</taxon>
        <taxon>Intrasporangiaceae</taxon>
        <taxon>Phycicoccus</taxon>
    </lineage>
</organism>
<dbReference type="PANTHER" id="PTHR36933:SF1">
    <property type="entry name" value="SLL0788 PROTEIN"/>
    <property type="match status" value="1"/>
</dbReference>
<dbReference type="eggNOG" id="COG3544">
    <property type="taxonomic scope" value="Bacteria"/>
</dbReference>
<feature type="chain" id="PRO_5004106225" description="DUF305 domain-containing protein" evidence="2">
    <location>
        <begin position="23"/>
        <end position="206"/>
    </location>
</feature>
<keyword evidence="5" id="KW-1185">Reference proteome</keyword>
<evidence type="ECO:0000256" key="1">
    <source>
        <dbReference type="SAM" id="MobiDB-lite"/>
    </source>
</evidence>
<evidence type="ECO:0000259" key="3">
    <source>
        <dbReference type="Pfam" id="PF03713"/>
    </source>
</evidence>
<dbReference type="PROSITE" id="PS51257">
    <property type="entry name" value="PROKAR_LIPOPROTEIN"/>
    <property type="match status" value="1"/>
</dbReference>
<dbReference type="OrthoDB" id="26872at2"/>
<gene>
    <name evidence="4" type="ORF">BN10_540039</name>
</gene>
<dbReference type="PANTHER" id="PTHR36933">
    <property type="entry name" value="SLL0788 PROTEIN"/>
    <property type="match status" value="1"/>
</dbReference>
<dbReference type="RefSeq" id="WP_010850111.1">
    <property type="nucleotide sequence ID" value="NZ_HF570956.1"/>
</dbReference>
<dbReference type="InterPro" id="IPR005183">
    <property type="entry name" value="DUF305_CopM-like"/>
</dbReference>
<accession>N0E3J6</accession>
<protein>
    <recommendedName>
        <fullName evidence="3">DUF305 domain-containing protein</fullName>
    </recommendedName>
</protein>
<feature type="compositionally biased region" description="Low complexity" evidence="1">
    <location>
        <begin position="38"/>
        <end position="54"/>
    </location>
</feature>
<sequence>MKRITRVLVVSALAAATLSACTDNGGHDMDNMNSTRTSPGAASSSPSGQSAPGAHNDADVAFATDMIPHHAQAVAMAKMVPTRASSQQVKDLATQIQAAQDPEIKLMSGWLEAWGEPVPAAGEMQHGDGMMSMEEMGQLETATGAAFDKMWLEMMIKHHDGAIVMARIELTEGGDAEAKKLAQAIVDGQGKEIAAMNSLLAGNQNP</sequence>
<keyword evidence="2" id="KW-0732">Signal</keyword>